<keyword evidence="1" id="KW-0472">Membrane</keyword>
<feature type="transmembrane region" description="Helical" evidence="1">
    <location>
        <begin position="32"/>
        <end position="53"/>
    </location>
</feature>
<keyword evidence="1" id="KW-0812">Transmembrane</keyword>
<evidence type="ECO:0000313" key="2">
    <source>
        <dbReference type="EMBL" id="KHJ99404.1"/>
    </source>
</evidence>
<dbReference type="AlphaFoldDB" id="A0A0B1TQ49"/>
<protein>
    <recommendedName>
        <fullName evidence="4">7TM GPCR serpentine receptor class x (Srx) domain-containing protein</fullName>
    </recommendedName>
</protein>
<sequence length="145" mass="16614">MRRLLVLLTACLFTSTALVSFGFTSFKVLHPLYAFMIVVEGLGVLVRCIYVGYRVGWWQMVSDDSIRQTEPFQRRVYMSKRIADILLNSLATVLYTLYLITGVIINGKLIPLVFVLRLSHHLHRVIINISDHFQGLDVSKLLDET</sequence>
<keyword evidence="3" id="KW-1185">Reference proteome</keyword>
<reference evidence="2 3" key="1">
    <citation type="submission" date="2014-03" db="EMBL/GenBank/DDBJ databases">
        <title>Draft genome of the hookworm Oesophagostomum dentatum.</title>
        <authorList>
            <person name="Mitreva M."/>
        </authorList>
    </citation>
    <scope>NUCLEOTIDE SEQUENCE [LARGE SCALE GENOMIC DNA]</scope>
    <source>
        <strain evidence="2 3">OD-Hann</strain>
    </source>
</reference>
<proteinExistence type="predicted"/>
<evidence type="ECO:0008006" key="4">
    <source>
        <dbReference type="Google" id="ProtNLM"/>
    </source>
</evidence>
<dbReference type="OrthoDB" id="5858383at2759"/>
<name>A0A0B1TQ49_OESDE</name>
<dbReference type="Proteomes" id="UP000053660">
    <property type="component" value="Unassembled WGS sequence"/>
</dbReference>
<keyword evidence="1" id="KW-1133">Transmembrane helix</keyword>
<organism evidence="2 3">
    <name type="scientific">Oesophagostomum dentatum</name>
    <name type="common">Nodular worm</name>
    <dbReference type="NCBI Taxonomy" id="61180"/>
    <lineage>
        <taxon>Eukaryota</taxon>
        <taxon>Metazoa</taxon>
        <taxon>Ecdysozoa</taxon>
        <taxon>Nematoda</taxon>
        <taxon>Chromadorea</taxon>
        <taxon>Rhabditida</taxon>
        <taxon>Rhabditina</taxon>
        <taxon>Rhabditomorpha</taxon>
        <taxon>Strongyloidea</taxon>
        <taxon>Strongylidae</taxon>
        <taxon>Oesophagostomum</taxon>
    </lineage>
</organism>
<evidence type="ECO:0000313" key="3">
    <source>
        <dbReference type="Proteomes" id="UP000053660"/>
    </source>
</evidence>
<gene>
    <name evidence="2" type="ORF">OESDEN_00642</name>
</gene>
<accession>A0A0B1TQ49</accession>
<dbReference type="EMBL" id="KN549223">
    <property type="protein sequence ID" value="KHJ99404.1"/>
    <property type="molecule type" value="Genomic_DNA"/>
</dbReference>
<evidence type="ECO:0000256" key="1">
    <source>
        <dbReference type="SAM" id="Phobius"/>
    </source>
</evidence>
<feature type="transmembrane region" description="Helical" evidence="1">
    <location>
        <begin position="85"/>
        <end position="105"/>
    </location>
</feature>